<dbReference type="Proteomes" id="UP000195696">
    <property type="component" value="Unassembled WGS sequence"/>
</dbReference>
<protein>
    <recommendedName>
        <fullName evidence="3">Hydroxymyristoyl-ACP dehydratase</fullName>
    </recommendedName>
</protein>
<dbReference type="SUPFAM" id="SSF54637">
    <property type="entry name" value="Thioesterase/thiol ester dehydrase-isomerase"/>
    <property type="match status" value="1"/>
</dbReference>
<accession>A0A1G4ED41</accession>
<name>A0A1G4ED41_BACMY</name>
<dbReference type="AlphaFoldDB" id="A0A1G4ED41"/>
<dbReference type="Gene3D" id="3.10.129.10">
    <property type="entry name" value="Hotdog Thioesterase"/>
    <property type="match status" value="1"/>
</dbReference>
<evidence type="ECO:0008006" key="3">
    <source>
        <dbReference type="Google" id="ProtNLM"/>
    </source>
</evidence>
<evidence type="ECO:0000313" key="1">
    <source>
        <dbReference type="EMBL" id="SCB66723.1"/>
    </source>
</evidence>
<gene>
    <name evidence="1" type="ORF">BWGO95_00834</name>
</gene>
<evidence type="ECO:0000313" key="2">
    <source>
        <dbReference type="Proteomes" id="UP000195696"/>
    </source>
</evidence>
<sequence>MFNIQQIEEIIPHRYPLLLIDRIIEVEEGKRAV</sequence>
<dbReference type="InterPro" id="IPR029069">
    <property type="entry name" value="HotDog_dom_sf"/>
</dbReference>
<organism evidence="1 2">
    <name type="scientific">Bacillus mycoides</name>
    <dbReference type="NCBI Taxonomy" id="1405"/>
    <lineage>
        <taxon>Bacteria</taxon>
        <taxon>Bacillati</taxon>
        <taxon>Bacillota</taxon>
        <taxon>Bacilli</taxon>
        <taxon>Bacillales</taxon>
        <taxon>Bacillaceae</taxon>
        <taxon>Bacillus</taxon>
        <taxon>Bacillus cereus group</taxon>
    </lineage>
</organism>
<proteinExistence type="predicted"/>
<dbReference type="EMBL" id="FMAK01000019">
    <property type="protein sequence ID" value="SCB66723.1"/>
    <property type="molecule type" value="Genomic_DNA"/>
</dbReference>
<reference evidence="1 2" key="1">
    <citation type="submission" date="2016-08" db="EMBL/GenBank/DDBJ databases">
        <authorList>
            <person name="Seilhamer J.J."/>
        </authorList>
    </citation>
    <scope>NUCLEOTIDE SEQUENCE [LARGE SCALE GENOMIC DNA]</scope>
    <source>
        <strain evidence="1 2">SDA_GO95</strain>
    </source>
</reference>